<evidence type="ECO:0000256" key="1">
    <source>
        <dbReference type="ARBA" id="ARBA00004651"/>
    </source>
</evidence>
<evidence type="ECO:0000313" key="9">
    <source>
        <dbReference type="Proteomes" id="UP000197025"/>
    </source>
</evidence>
<dbReference type="InterPro" id="IPR036259">
    <property type="entry name" value="MFS_trans_sf"/>
</dbReference>
<dbReference type="InterPro" id="IPR011701">
    <property type="entry name" value="MFS"/>
</dbReference>
<dbReference type="CDD" id="cd06173">
    <property type="entry name" value="MFS_MefA_like"/>
    <property type="match status" value="1"/>
</dbReference>
<dbReference type="InParanoid" id="A0A212QR85"/>
<feature type="transmembrane region" description="Helical" evidence="7">
    <location>
        <begin position="346"/>
        <end position="368"/>
    </location>
</feature>
<name>A0A212QR85_9CHLR</name>
<proteinExistence type="predicted"/>
<evidence type="ECO:0000256" key="6">
    <source>
        <dbReference type="ARBA" id="ARBA00023136"/>
    </source>
</evidence>
<feature type="transmembrane region" description="Helical" evidence="7">
    <location>
        <begin position="311"/>
        <end position="334"/>
    </location>
</feature>
<dbReference type="AlphaFoldDB" id="A0A212QR85"/>
<keyword evidence="9" id="KW-1185">Reference proteome</keyword>
<keyword evidence="4 7" id="KW-0812">Transmembrane</keyword>
<dbReference type="Gene3D" id="1.20.1250.20">
    <property type="entry name" value="MFS general substrate transporter like domains"/>
    <property type="match status" value="1"/>
</dbReference>
<dbReference type="GO" id="GO:0005886">
    <property type="term" value="C:plasma membrane"/>
    <property type="evidence" value="ECO:0007669"/>
    <property type="project" value="UniProtKB-SubCell"/>
</dbReference>
<evidence type="ECO:0000313" key="8">
    <source>
        <dbReference type="EMBL" id="SNB61913.1"/>
    </source>
</evidence>
<accession>A0A212QR85</accession>
<dbReference type="EMBL" id="FYEK01000020">
    <property type="protein sequence ID" value="SNB61913.1"/>
    <property type="molecule type" value="Genomic_DNA"/>
</dbReference>
<dbReference type="Pfam" id="PF07690">
    <property type="entry name" value="MFS_1"/>
    <property type="match status" value="1"/>
</dbReference>
<evidence type="ECO:0000256" key="2">
    <source>
        <dbReference type="ARBA" id="ARBA00022448"/>
    </source>
</evidence>
<keyword evidence="2" id="KW-0813">Transport</keyword>
<dbReference type="Proteomes" id="UP000197025">
    <property type="component" value="Unassembled WGS sequence"/>
</dbReference>
<dbReference type="GO" id="GO:0022857">
    <property type="term" value="F:transmembrane transporter activity"/>
    <property type="evidence" value="ECO:0007669"/>
    <property type="project" value="InterPro"/>
</dbReference>
<feature type="transmembrane region" description="Helical" evidence="7">
    <location>
        <begin position="374"/>
        <end position="395"/>
    </location>
</feature>
<comment type="subcellular location">
    <subcellularLocation>
        <location evidence="1">Cell membrane</location>
        <topology evidence="1">Multi-pass membrane protein</topology>
    </subcellularLocation>
</comment>
<evidence type="ECO:0000256" key="4">
    <source>
        <dbReference type="ARBA" id="ARBA00022692"/>
    </source>
</evidence>
<evidence type="ECO:0000256" key="3">
    <source>
        <dbReference type="ARBA" id="ARBA00022475"/>
    </source>
</evidence>
<evidence type="ECO:0000256" key="7">
    <source>
        <dbReference type="SAM" id="Phobius"/>
    </source>
</evidence>
<feature type="transmembrane region" description="Helical" evidence="7">
    <location>
        <begin position="217"/>
        <end position="241"/>
    </location>
</feature>
<evidence type="ECO:0000256" key="5">
    <source>
        <dbReference type="ARBA" id="ARBA00022989"/>
    </source>
</evidence>
<dbReference type="SUPFAM" id="SSF103473">
    <property type="entry name" value="MFS general substrate transporter"/>
    <property type="match status" value="1"/>
</dbReference>
<sequence length="412" mass="42692">MRSPDGISRAFWAVWIAHALSLFGSMLIQFALVWWIARTTDSATALSVATLLILLPGVLLGPVIGALVDRWDRRGIMLGADGGMAAITLFLILLARADMLHLGPIYAALFLRSILETFHWSALQASIALLVPERYLARIAGLNQALSGALNMVAPPAGALLLGLLPLPGVLLVDVVTAALAMLALGFVRIPYPGGFGPARPVGWQEIREGLEYVRRWSGALILMGMGALINFLVNPAFALLPLLVIRHFRGGALELGALESAWGAGIISGGLLLGAWGGFRRRIHTTLVGLIGMGAAILSLGLLPAGAFPFALGVMFVGGLMNVLTNGPILAILQAVVPPALQGRVLTVVSSVVGLISPLGMAIAGPVADALGVRVWFVAGGLACALAGGIGLGIPSVVQMEEQAPAGVAEP</sequence>
<keyword evidence="5 7" id="KW-1133">Transmembrane helix</keyword>
<organism evidence="8 9">
    <name type="scientific">Thermoflexus hugenholtzii JAD2</name>
    <dbReference type="NCBI Taxonomy" id="877466"/>
    <lineage>
        <taxon>Bacteria</taxon>
        <taxon>Bacillati</taxon>
        <taxon>Chloroflexota</taxon>
        <taxon>Thermoflexia</taxon>
        <taxon>Thermoflexales</taxon>
        <taxon>Thermoflexaceae</taxon>
        <taxon>Thermoflexus</taxon>
    </lineage>
</organism>
<feature type="transmembrane region" description="Helical" evidence="7">
    <location>
        <begin position="43"/>
        <end position="68"/>
    </location>
</feature>
<dbReference type="PANTHER" id="PTHR23513">
    <property type="entry name" value="INTEGRAL MEMBRANE EFFLUX PROTEIN-RELATED"/>
    <property type="match status" value="1"/>
</dbReference>
<feature type="transmembrane region" description="Helical" evidence="7">
    <location>
        <begin position="261"/>
        <end position="280"/>
    </location>
</feature>
<dbReference type="PANTHER" id="PTHR23513:SF9">
    <property type="entry name" value="ENTEROBACTIN EXPORTER ENTS"/>
    <property type="match status" value="1"/>
</dbReference>
<dbReference type="OrthoDB" id="9775268at2"/>
<protein>
    <submittedName>
        <fullName evidence="8">MFS transporter, DHA3 family, macrolide efflux protein</fullName>
    </submittedName>
</protein>
<feature type="transmembrane region" description="Helical" evidence="7">
    <location>
        <begin position="12"/>
        <end position="37"/>
    </location>
</feature>
<keyword evidence="3" id="KW-1003">Cell membrane</keyword>
<keyword evidence="6 7" id="KW-0472">Membrane</keyword>
<feature type="transmembrane region" description="Helical" evidence="7">
    <location>
        <begin position="160"/>
        <end position="188"/>
    </location>
</feature>
<dbReference type="RefSeq" id="WP_088570676.1">
    <property type="nucleotide sequence ID" value="NZ_FYEK01000020.1"/>
</dbReference>
<gene>
    <name evidence="8" type="ORF">SAMN02746019_00027580</name>
</gene>
<dbReference type="FunCoup" id="A0A212QR85">
    <property type="interactions" value="129"/>
</dbReference>
<feature type="transmembrane region" description="Helical" evidence="7">
    <location>
        <begin position="75"/>
        <end position="97"/>
    </location>
</feature>
<feature type="transmembrane region" description="Helical" evidence="7">
    <location>
        <begin position="287"/>
        <end position="305"/>
    </location>
</feature>
<reference evidence="9" key="1">
    <citation type="submission" date="2017-06" db="EMBL/GenBank/DDBJ databases">
        <authorList>
            <person name="Varghese N."/>
            <person name="Submissions S."/>
        </authorList>
    </citation>
    <scope>NUCLEOTIDE SEQUENCE [LARGE SCALE GENOMIC DNA]</scope>
    <source>
        <strain evidence="9">JAD2</strain>
    </source>
</reference>